<name>A0A1M5GQ45_9ACTN</name>
<reference evidence="3 4" key="1">
    <citation type="submission" date="2016-11" db="EMBL/GenBank/DDBJ databases">
        <authorList>
            <person name="Jaros S."/>
            <person name="Januszkiewicz K."/>
            <person name="Wedrychowicz H."/>
        </authorList>
    </citation>
    <scope>NUCLEOTIDE SEQUENCE [LARGE SCALE GENOMIC DNA]</scope>
    <source>
        <strain evidence="3 4">DSM 45627</strain>
    </source>
</reference>
<evidence type="ECO:0000256" key="1">
    <source>
        <dbReference type="ARBA" id="ARBA00004370"/>
    </source>
</evidence>
<dbReference type="RefSeq" id="WP_073387706.1">
    <property type="nucleotide sequence ID" value="NZ_FQVU01000002.1"/>
</dbReference>
<organism evidence="3 4">
    <name type="scientific">Jatrophihabitans endophyticus</name>
    <dbReference type="NCBI Taxonomy" id="1206085"/>
    <lineage>
        <taxon>Bacteria</taxon>
        <taxon>Bacillati</taxon>
        <taxon>Actinomycetota</taxon>
        <taxon>Actinomycetes</taxon>
        <taxon>Jatrophihabitantales</taxon>
        <taxon>Jatrophihabitantaceae</taxon>
        <taxon>Jatrophihabitans</taxon>
    </lineage>
</organism>
<dbReference type="PANTHER" id="PTHR37042">
    <property type="entry name" value="OUTER MEMBRANE PROTEIN RV1973"/>
    <property type="match status" value="1"/>
</dbReference>
<dbReference type="STRING" id="1206085.SAMN05443575_1250"/>
<protein>
    <recommendedName>
        <fullName evidence="5">Mce-associated membrane protein</fullName>
    </recommendedName>
</protein>
<accession>A0A1M5GQ45</accession>
<dbReference type="EMBL" id="FQVU01000002">
    <property type="protein sequence ID" value="SHG05768.1"/>
    <property type="molecule type" value="Genomic_DNA"/>
</dbReference>
<sequence>MAQSRRLAPLVCAVVALAALVAAFLAWRLVGDDSSSGSRTFTGQETAAVEAAQTEAANLLSFRRAHFDADVKRALAGATGSVVTDIKRRTADVKKLITAGKFDLVAKVTHAALVGRVDDDKVTGYVVLVSLNGYRSDQLTNPTAQQNLSVTVVQQSGRWLVNQVDSIGVTS</sequence>
<evidence type="ECO:0008006" key="5">
    <source>
        <dbReference type="Google" id="ProtNLM"/>
    </source>
</evidence>
<gene>
    <name evidence="3" type="ORF">SAMN05443575_1250</name>
</gene>
<keyword evidence="4" id="KW-1185">Reference proteome</keyword>
<evidence type="ECO:0000313" key="4">
    <source>
        <dbReference type="Proteomes" id="UP000186132"/>
    </source>
</evidence>
<dbReference type="GO" id="GO:0016020">
    <property type="term" value="C:membrane"/>
    <property type="evidence" value="ECO:0007669"/>
    <property type="project" value="UniProtKB-SubCell"/>
</dbReference>
<evidence type="ECO:0000313" key="3">
    <source>
        <dbReference type="EMBL" id="SHG05768.1"/>
    </source>
</evidence>
<evidence type="ECO:0000256" key="2">
    <source>
        <dbReference type="ARBA" id="ARBA00023136"/>
    </source>
</evidence>
<keyword evidence="2" id="KW-0472">Membrane</keyword>
<dbReference type="AlphaFoldDB" id="A0A1M5GQ45"/>
<dbReference type="PANTHER" id="PTHR37042:SF4">
    <property type="entry name" value="OUTER MEMBRANE PROTEIN RV1973"/>
    <property type="match status" value="1"/>
</dbReference>
<comment type="subcellular location">
    <subcellularLocation>
        <location evidence="1">Membrane</location>
    </subcellularLocation>
</comment>
<dbReference type="Proteomes" id="UP000186132">
    <property type="component" value="Unassembled WGS sequence"/>
</dbReference>
<dbReference type="OrthoDB" id="5188486at2"/>
<proteinExistence type="predicted"/>